<dbReference type="PANTHER" id="PTHR24104:SF48">
    <property type="entry name" value="PROTEIN WECH"/>
    <property type="match status" value="1"/>
</dbReference>
<keyword evidence="7" id="KW-1185">Reference proteome</keyword>
<dbReference type="InterPro" id="IPR000315">
    <property type="entry name" value="Znf_B-box"/>
</dbReference>
<evidence type="ECO:0000313" key="10">
    <source>
        <dbReference type="RefSeq" id="XP_048268139.1"/>
    </source>
</evidence>
<gene>
    <name evidence="8 9 10 11 12" type="primary">LOC100644146</name>
</gene>
<feature type="region of interest" description="Disordered" evidence="5">
    <location>
        <begin position="49"/>
        <end position="75"/>
    </location>
</feature>
<dbReference type="InterPro" id="IPR050952">
    <property type="entry name" value="TRIM-NHL_E3_ligases"/>
</dbReference>
<proteinExistence type="predicted"/>
<keyword evidence="2" id="KW-0479">Metal-binding</keyword>
<dbReference type="GeneID" id="100644146"/>
<feature type="repeat" description="NHL" evidence="3">
    <location>
        <begin position="527"/>
        <end position="570"/>
    </location>
</feature>
<feature type="region of interest" description="Disordered" evidence="5">
    <location>
        <begin position="1"/>
        <end position="25"/>
    </location>
</feature>
<protein>
    <submittedName>
        <fullName evidence="8 9">E3 ubiquitin-protein ligase TRIM71</fullName>
    </submittedName>
</protein>
<dbReference type="CTD" id="44653"/>
<evidence type="ECO:0000313" key="8">
    <source>
        <dbReference type="RefSeq" id="XP_048268137.1"/>
    </source>
</evidence>
<evidence type="ECO:0000256" key="1">
    <source>
        <dbReference type="ARBA" id="ARBA00022737"/>
    </source>
</evidence>
<organism evidence="7 11">
    <name type="scientific">Bombus terrestris</name>
    <name type="common">Buff-tailed bumblebee</name>
    <name type="synonym">Apis terrestris</name>
    <dbReference type="NCBI Taxonomy" id="30195"/>
    <lineage>
        <taxon>Eukaryota</taxon>
        <taxon>Metazoa</taxon>
        <taxon>Ecdysozoa</taxon>
        <taxon>Arthropoda</taxon>
        <taxon>Hexapoda</taxon>
        <taxon>Insecta</taxon>
        <taxon>Pterygota</taxon>
        <taxon>Neoptera</taxon>
        <taxon>Endopterygota</taxon>
        <taxon>Hymenoptera</taxon>
        <taxon>Apocrita</taxon>
        <taxon>Aculeata</taxon>
        <taxon>Apoidea</taxon>
        <taxon>Anthophila</taxon>
        <taxon>Apidae</taxon>
        <taxon>Bombus</taxon>
        <taxon>Bombus</taxon>
    </lineage>
</organism>
<feature type="domain" description="B box-type" evidence="6">
    <location>
        <begin position="160"/>
        <end position="200"/>
    </location>
</feature>
<keyword evidence="2" id="KW-0862">Zinc</keyword>
<keyword evidence="4" id="KW-0175">Coiled coil</keyword>
<dbReference type="OrthoDB" id="342730at2759"/>
<name>A0A9C6W125_BOMTE</name>
<accession>A0A9C6W125</accession>
<feature type="coiled-coil region" evidence="4">
    <location>
        <begin position="222"/>
        <end position="278"/>
    </location>
</feature>
<dbReference type="AlphaFoldDB" id="A0A9C6W125"/>
<dbReference type="GO" id="GO:0043161">
    <property type="term" value="P:proteasome-mediated ubiquitin-dependent protein catabolic process"/>
    <property type="evidence" value="ECO:0007669"/>
    <property type="project" value="TreeGrafter"/>
</dbReference>
<evidence type="ECO:0000256" key="2">
    <source>
        <dbReference type="PROSITE-ProRule" id="PRU00024"/>
    </source>
</evidence>
<evidence type="ECO:0000313" key="11">
    <source>
        <dbReference type="RefSeq" id="XP_048268140.1"/>
    </source>
</evidence>
<dbReference type="Pfam" id="PF01436">
    <property type="entry name" value="NHL"/>
    <property type="match status" value="6"/>
</dbReference>
<reference evidence="8 9" key="1">
    <citation type="submission" date="2025-04" db="UniProtKB">
        <authorList>
            <consortium name="RefSeq"/>
        </authorList>
    </citation>
    <scope>IDENTIFICATION</scope>
</reference>
<dbReference type="RefSeq" id="XP_048268140.1">
    <property type="nucleotide sequence ID" value="XM_048412183.1"/>
</dbReference>
<feature type="repeat" description="NHL" evidence="3">
    <location>
        <begin position="432"/>
        <end position="475"/>
    </location>
</feature>
<dbReference type="KEGG" id="bter:100644146"/>
<dbReference type="SUPFAM" id="SSF57845">
    <property type="entry name" value="B-box zinc-binding domain"/>
    <property type="match status" value="1"/>
</dbReference>
<dbReference type="CDD" id="cd14954">
    <property type="entry name" value="NHL_TRIM71_like"/>
    <property type="match status" value="1"/>
</dbReference>
<feature type="repeat" description="NHL" evidence="3">
    <location>
        <begin position="632"/>
        <end position="667"/>
    </location>
</feature>
<dbReference type="PANTHER" id="PTHR24104">
    <property type="entry name" value="E3 UBIQUITIN-PROTEIN LIGASE NHLRC1-RELATED"/>
    <property type="match status" value="1"/>
</dbReference>
<evidence type="ECO:0000313" key="12">
    <source>
        <dbReference type="RefSeq" id="XP_048268141.1"/>
    </source>
</evidence>
<dbReference type="RefSeq" id="XP_048268141.1">
    <property type="nucleotide sequence ID" value="XM_048412184.1"/>
</dbReference>
<dbReference type="PROSITE" id="PS50119">
    <property type="entry name" value="ZF_BBOX"/>
    <property type="match status" value="1"/>
</dbReference>
<evidence type="ECO:0000256" key="3">
    <source>
        <dbReference type="PROSITE-ProRule" id="PRU00504"/>
    </source>
</evidence>
<dbReference type="GO" id="GO:0008270">
    <property type="term" value="F:zinc ion binding"/>
    <property type="evidence" value="ECO:0007669"/>
    <property type="project" value="UniProtKB-KW"/>
</dbReference>
<evidence type="ECO:0000313" key="9">
    <source>
        <dbReference type="RefSeq" id="XP_048268138.1"/>
    </source>
</evidence>
<sequence length="711" mass="80031">MNQNHSSRPLHFFHSPNYPRDIPRQEDPNAELLRLTSIWWPFNRSSYSNTSPPGTSASSPNSIHSPPRHSASPEDQMDSMINTLIQVCTNSLSASTSRNILFPQARVRCRDCTDILCDACSRRVRLSPLDGENGIEYSQGQDVPQALNPAIVNPNLQPLQKPFYCDIHRNGRKLFCQTCCTPVCTECELQLHQYHVTVEFNEAIEKVCVQASQVLKEARLGISTLRDELDNVQVAAEMLEQKARQAAADLSMCVKRIIVALEARERELLDKIEKARIQKYAALQQRDDGIRSGITRLTRAADTLSEVIESGTYINNPMRLTIIKDMASAEIFQIRQNYRSLPSHEENWISFNSSETHIMNAIANFGNIIVNNPGSIGDRRALRDREDSPRILLEHRSVSVEISPVRGIAVALSIVPVIVKINRNPDVPMKPIKIIGNTGNIDDNLCRPWGVACDREGHMIVADRSNNRIQIYRQEDGSFVRRFGSYGTGPGQFDRPAGVAVDARRRIIVADKDNHRIQILTMEGQFLLCFGEKGSRCGQFNYPWDVAVNTECQIVVSDTRNRRIQLFSAEGIFLRKYGYESSPNMWKYFDSPRGVAFNPEGQIVTTDFNNHRVVIIDADCTKAKILECKNTGGNKQFLRPQGLVIDDEGNIIVADSRNHRVQIFDSSGTFIRRFGSYGKGDDEMDRPSGISLCPDGRIAVVDFGNNRLLLI</sequence>
<dbReference type="RefSeq" id="XP_048268139.1">
    <property type="nucleotide sequence ID" value="XM_048412182.1"/>
</dbReference>
<dbReference type="PROSITE" id="PS51125">
    <property type="entry name" value="NHL"/>
    <property type="match status" value="6"/>
</dbReference>
<feature type="repeat" description="NHL" evidence="3">
    <location>
        <begin position="671"/>
        <end position="711"/>
    </location>
</feature>
<keyword evidence="1" id="KW-0677">Repeat</keyword>
<dbReference type="SUPFAM" id="SSF101898">
    <property type="entry name" value="NHL repeat"/>
    <property type="match status" value="1"/>
</dbReference>
<dbReference type="Gene3D" id="3.30.160.60">
    <property type="entry name" value="Classic Zinc Finger"/>
    <property type="match status" value="1"/>
</dbReference>
<keyword evidence="2" id="KW-0863">Zinc-finger</keyword>
<dbReference type="Pfam" id="PF00643">
    <property type="entry name" value="zf-B_box"/>
    <property type="match status" value="1"/>
</dbReference>
<feature type="repeat" description="NHL" evidence="3">
    <location>
        <begin position="480"/>
        <end position="523"/>
    </location>
</feature>
<dbReference type="GO" id="GO:0061630">
    <property type="term" value="F:ubiquitin protein ligase activity"/>
    <property type="evidence" value="ECO:0007669"/>
    <property type="project" value="TreeGrafter"/>
</dbReference>
<evidence type="ECO:0000313" key="7">
    <source>
        <dbReference type="Proteomes" id="UP000835206"/>
    </source>
</evidence>
<feature type="repeat" description="NHL" evidence="3">
    <location>
        <begin position="589"/>
        <end position="619"/>
    </location>
</feature>
<dbReference type="FunFam" id="2.120.10.30:FF:000025">
    <property type="entry name" value="E3 ubiquitin-protein ligase TRIM71"/>
    <property type="match status" value="1"/>
</dbReference>
<feature type="compositionally biased region" description="Polar residues" evidence="5">
    <location>
        <begin position="49"/>
        <end position="64"/>
    </location>
</feature>
<dbReference type="GO" id="GO:0000209">
    <property type="term" value="P:protein polyubiquitination"/>
    <property type="evidence" value="ECO:0007669"/>
    <property type="project" value="TreeGrafter"/>
</dbReference>
<dbReference type="Gene3D" id="2.120.10.30">
    <property type="entry name" value="TolB, C-terminal domain"/>
    <property type="match status" value="2"/>
</dbReference>
<dbReference type="InterPro" id="IPR001258">
    <property type="entry name" value="NHL_repeat"/>
</dbReference>
<evidence type="ECO:0000256" key="5">
    <source>
        <dbReference type="SAM" id="MobiDB-lite"/>
    </source>
</evidence>
<dbReference type="InterPro" id="IPR011042">
    <property type="entry name" value="6-blade_b-propeller_TolB-like"/>
</dbReference>
<evidence type="ECO:0000256" key="4">
    <source>
        <dbReference type="SAM" id="Coils"/>
    </source>
</evidence>
<dbReference type="Proteomes" id="UP000835206">
    <property type="component" value="Chromosome 14"/>
</dbReference>
<evidence type="ECO:0000259" key="6">
    <source>
        <dbReference type="PROSITE" id="PS50119"/>
    </source>
</evidence>
<dbReference type="RefSeq" id="XP_048268137.1">
    <property type="nucleotide sequence ID" value="XM_048412180.1"/>
</dbReference>
<dbReference type="RefSeq" id="XP_048268138.1">
    <property type="nucleotide sequence ID" value="XM_048412181.1"/>
</dbReference>